<feature type="transmembrane region" description="Helical" evidence="9">
    <location>
        <begin position="144"/>
        <end position="165"/>
    </location>
</feature>
<organism evidence="12">
    <name type="scientific">Herbiconiux sp. A18JL235</name>
    <dbReference type="NCBI Taxonomy" id="3152363"/>
    <lineage>
        <taxon>Bacteria</taxon>
        <taxon>Bacillati</taxon>
        <taxon>Actinomycetota</taxon>
        <taxon>Actinomycetes</taxon>
        <taxon>Micrococcales</taxon>
        <taxon>Microbacteriaceae</taxon>
        <taxon>Herbiconiux</taxon>
    </lineage>
</organism>
<feature type="transmembrane region" description="Helical" evidence="9">
    <location>
        <begin position="50"/>
        <end position="67"/>
    </location>
</feature>
<dbReference type="EMBL" id="CP162511">
    <property type="protein sequence ID" value="XDI05785.1"/>
    <property type="molecule type" value="Genomic_DNA"/>
</dbReference>
<gene>
    <name evidence="12" type="ORF">ABFY20_01455</name>
</gene>
<proteinExistence type="predicted"/>
<feature type="domain" description="Signal transduction histidine kinase subgroup 3 dimerisation and phosphoacceptor" evidence="11">
    <location>
        <begin position="201"/>
        <end position="266"/>
    </location>
</feature>
<keyword evidence="4" id="KW-0808">Transferase</keyword>
<evidence type="ECO:0000256" key="1">
    <source>
        <dbReference type="ARBA" id="ARBA00000085"/>
    </source>
</evidence>
<dbReference type="GO" id="GO:0005524">
    <property type="term" value="F:ATP binding"/>
    <property type="evidence" value="ECO:0007669"/>
    <property type="project" value="UniProtKB-KW"/>
</dbReference>
<keyword evidence="5" id="KW-0547">Nucleotide-binding</keyword>
<dbReference type="GO" id="GO:0016020">
    <property type="term" value="C:membrane"/>
    <property type="evidence" value="ECO:0007669"/>
    <property type="project" value="InterPro"/>
</dbReference>
<evidence type="ECO:0000256" key="4">
    <source>
        <dbReference type="ARBA" id="ARBA00022679"/>
    </source>
</evidence>
<evidence type="ECO:0000256" key="6">
    <source>
        <dbReference type="ARBA" id="ARBA00022777"/>
    </source>
</evidence>
<evidence type="ECO:0000256" key="7">
    <source>
        <dbReference type="ARBA" id="ARBA00022840"/>
    </source>
</evidence>
<feature type="transmembrane region" description="Helical" evidence="9">
    <location>
        <begin position="74"/>
        <end position="97"/>
    </location>
</feature>
<dbReference type="AlphaFoldDB" id="A0AB39BGZ8"/>
<dbReference type="InterPro" id="IPR036890">
    <property type="entry name" value="HATPase_C_sf"/>
</dbReference>
<keyword evidence="3" id="KW-0597">Phosphoprotein</keyword>
<evidence type="ECO:0000256" key="5">
    <source>
        <dbReference type="ARBA" id="ARBA00022741"/>
    </source>
</evidence>
<protein>
    <recommendedName>
        <fullName evidence="2">histidine kinase</fullName>
        <ecNumber evidence="2">2.7.13.3</ecNumber>
    </recommendedName>
</protein>
<keyword evidence="6 12" id="KW-0418">Kinase</keyword>
<sequence length="421" mass="42506">MPAAQRLHRSIAVTPALVTAIVAAGAACAVGALAELDPAEHGAAPGPTTWAVTLAVLLLQSIALAGVRRAPRLALLVAAALPLVVAATAPSALFSASAVPVLVAAFSAAVQGTLRRIAVAAAASSALVAGGQFVAGMGLGRGDLLVLALESLGQGIIVVGVPIVLGSTIAAHRAAATAKEESLQAALRRREAQVGEAIARERSAMARELHDIAAHHLSGISLMASAVARQVTTDPSAARSGALQIREQSNAVLDELRSLVGLLRTSERSHGQGGDGGLETLATIAEFVASAHQTGGAVVLDVRSSPSGVLGSGIPPLAQLAAFRMVQESLTNAARHAPGAPSTVTIDDSARSELTISVTNGRGSGAPPLPRHDEGFGVLGMRERAALIGGSFDAGPTDDGGWETRMRIPRGLARADRVEEP</sequence>
<dbReference type="CDD" id="cd16917">
    <property type="entry name" value="HATPase_UhpB-NarQ-NarX-like"/>
    <property type="match status" value="1"/>
</dbReference>
<dbReference type="RefSeq" id="WP_368498173.1">
    <property type="nucleotide sequence ID" value="NZ_CP162511.1"/>
</dbReference>
<dbReference type="PANTHER" id="PTHR24421:SF10">
    <property type="entry name" value="NITRATE_NITRITE SENSOR PROTEIN NARQ"/>
    <property type="match status" value="1"/>
</dbReference>
<reference evidence="12" key="1">
    <citation type="submission" date="2024-05" db="EMBL/GenBank/DDBJ databases">
        <title>Herbiconiux sp. A18JL235.</title>
        <authorList>
            <person name="Zhang G."/>
        </authorList>
    </citation>
    <scope>NUCLEOTIDE SEQUENCE</scope>
    <source>
        <strain evidence="12">A18JL235</strain>
    </source>
</reference>
<dbReference type="SUPFAM" id="SSF55874">
    <property type="entry name" value="ATPase domain of HSP90 chaperone/DNA topoisomerase II/histidine kinase"/>
    <property type="match status" value="1"/>
</dbReference>
<keyword evidence="9" id="KW-0472">Membrane</keyword>
<dbReference type="Pfam" id="PF07730">
    <property type="entry name" value="HisKA_3"/>
    <property type="match status" value="1"/>
</dbReference>
<dbReference type="InterPro" id="IPR050482">
    <property type="entry name" value="Sensor_HK_TwoCompSys"/>
</dbReference>
<accession>A0AB39BGZ8</accession>
<evidence type="ECO:0000256" key="8">
    <source>
        <dbReference type="ARBA" id="ARBA00023012"/>
    </source>
</evidence>
<dbReference type="EC" id="2.7.13.3" evidence="2"/>
<dbReference type="Gene3D" id="1.20.5.1930">
    <property type="match status" value="1"/>
</dbReference>
<evidence type="ECO:0000256" key="3">
    <source>
        <dbReference type="ARBA" id="ARBA00022553"/>
    </source>
</evidence>
<evidence type="ECO:0000256" key="9">
    <source>
        <dbReference type="SAM" id="Phobius"/>
    </source>
</evidence>
<dbReference type="InterPro" id="IPR011712">
    <property type="entry name" value="Sig_transdc_His_kin_sub3_dim/P"/>
</dbReference>
<dbReference type="InterPro" id="IPR003594">
    <property type="entry name" value="HATPase_dom"/>
</dbReference>
<name>A0AB39BGZ8_9MICO</name>
<dbReference type="Gene3D" id="3.30.565.10">
    <property type="entry name" value="Histidine kinase-like ATPase, C-terminal domain"/>
    <property type="match status" value="1"/>
</dbReference>
<dbReference type="PANTHER" id="PTHR24421">
    <property type="entry name" value="NITRATE/NITRITE SENSOR PROTEIN NARX-RELATED"/>
    <property type="match status" value="1"/>
</dbReference>
<feature type="transmembrane region" description="Helical" evidence="9">
    <location>
        <begin position="117"/>
        <end position="137"/>
    </location>
</feature>
<evidence type="ECO:0000313" key="12">
    <source>
        <dbReference type="EMBL" id="XDI05785.1"/>
    </source>
</evidence>
<evidence type="ECO:0000259" key="10">
    <source>
        <dbReference type="Pfam" id="PF02518"/>
    </source>
</evidence>
<feature type="domain" description="Histidine kinase/HSP90-like ATPase" evidence="10">
    <location>
        <begin position="321"/>
        <end position="410"/>
    </location>
</feature>
<dbReference type="GO" id="GO:0046983">
    <property type="term" value="F:protein dimerization activity"/>
    <property type="evidence" value="ECO:0007669"/>
    <property type="project" value="InterPro"/>
</dbReference>
<keyword evidence="7" id="KW-0067">ATP-binding</keyword>
<dbReference type="Pfam" id="PF02518">
    <property type="entry name" value="HATPase_c"/>
    <property type="match status" value="1"/>
</dbReference>
<keyword evidence="9" id="KW-0812">Transmembrane</keyword>
<dbReference type="GO" id="GO:0000155">
    <property type="term" value="F:phosphorelay sensor kinase activity"/>
    <property type="evidence" value="ECO:0007669"/>
    <property type="project" value="InterPro"/>
</dbReference>
<dbReference type="PROSITE" id="PS51257">
    <property type="entry name" value="PROKAR_LIPOPROTEIN"/>
    <property type="match status" value="1"/>
</dbReference>
<evidence type="ECO:0000256" key="2">
    <source>
        <dbReference type="ARBA" id="ARBA00012438"/>
    </source>
</evidence>
<keyword evidence="9" id="KW-1133">Transmembrane helix</keyword>
<keyword evidence="8" id="KW-0902">Two-component regulatory system</keyword>
<evidence type="ECO:0000259" key="11">
    <source>
        <dbReference type="Pfam" id="PF07730"/>
    </source>
</evidence>
<comment type="catalytic activity">
    <reaction evidence="1">
        <text>ATP + protein L-histidine = ADP + protein N-phospho-L-histidine.</text>
        <dbReference type="EC" id="2.7.13.3"/>
    </reaction>
</comment>